<dbReference type="EMBL" id="DAASRW010000001">
    <property type="protein sequence ID" value="HAE6744440.1"/>
    <property type="molecule type" value="Genomic_DNA"/>
</dbReference>
<gene>
    <name evidence="1" type="ORF">G4L02_000080</name>
    <name evidence="2" type="ORF">G4Y23_003468</name>
</gene>
<evidence type="ECO:0000313" key="2">
    <source>
        <dbReference type="EMBL" id="HAE9562691.1"/>
    </source>
</evidence>
<accession>A0A739IW01</accession>
<organism evidence="2">
    <name type="scientific">Salmonella enterica subsp. enterica serovar Braenderup</name>
    <dbReference type="NCBI Taxonomy" id="149391"/>
    <lineage>
        <taxon>Bacteria</taxon>
        <taxon>Pseudomonadati</taxon>
        <taxon>Pseudomonadota</taxon>
        <taxon>Gammaproteobacteria</taxon>
        <taxon>Enterobacterales</taxon>
        <taxon>Enterobacteriaceae</taxon>
        <taxon>Salmonella</taxon>
    </lineage>
</organism>
<reference evidence="2" key="1">
    <citation type="journal article" date="2018" name="Genome Biol.">
        <title>SKESA: strategic k-mer extension for scrupulous assemblies.</title>
        <authorList>
            <person name="Souvorov A."/>
            <person name="Agarwala R."/>
            <person name="Lipman D.J."/>
        </authorList>
    </citation>
    <scope>NUCLEOTIDE SEQUENCE</scope>
    <source>
        <strain evidence="2">13-2733</strain>
        <strain evidence="1">13-2740</strain>
    </source>
</reference>
<proteinExistence type="predicted"/>
<protein>
    <submittedName>
        <fullName evidence="2">Uncharacterized protein</fullName>
    </submittedName>
</protein>
<name>A0A739IW01_SALET</name>
<comment type="caution">
    <text evidence="2">The sequence shown here is derived from an EMBL/GenBank/DDBJ whole genome shotgun (WGS) entry which is preliminary data.</text>
</comment>
<reference evidence="2" key="2">
    <citation type="submission" date="2018-07" db="EMBL/GenBank/DDBJ databases">
        <authorList>
            <consortium name="NCBI Pathogen Detection Project"/>
        </authorList>
    </citation>
    <scope>NUCLEOTIDE SEQUENCE</scope>
    <source>
        <strain evidence="2">13-2733</strain>
        <strain evidence="1">13-2740</strain>
    </source>
</reference>
<dbReference type="EMBL" id="DAATPN010000008">
    <property type="protein sequence ID" value="HAE9562691.1"/>
    <property type="molecule type" value="Genomic_DNA"/>
</dbReference>
<dbReference type="AlphaFoldDB" id="A0A739IW01"/>
<evidence type="ECO:0000313" key="1">
    <source>
        <dbReference type="EMBL" id="HAE6744440.1"/>
    </source>
</evidence>
<sequence length="136" mass="15606">MNTEKIAFLFPYHKSENDEKYPMLIMETDEFPVTTDLDFQVHFLGLIHEKAYWVSACVYRVENELEISVSGDKGVWIRAKGHKDGRNTLATSMSMHFDKCKFDADGDYLIRVSISKDNTQVHSAQAYFSVSNVKDA</sequence>